<dbReference type="Proteomes" id="UP000800097">
    <property type="component" value="Unassembled WGS sequence"/>
</dbReference>
<evidence type="ECO:0000313" key="2">
    <source>
        <dbReference type="Proteomes" id="UP000800097"/>
    </source>
</evidence>
<organism evidence="1 2">
    <name type="scientific">Westerdykella ornata</name>
    <dbReference type="NCBI Taxonomy" id="318751"/>
    <lineage>
        <taxon>Eukaryota</taxon>
        <taxon>Fungi</taxon>
        <taxon>Dikarya</taxon>
        <taxon>Ascomycota</taxon>
        <taxon>Pezizomycotina</taxon>
        <taxon>Dothideomycetes</taxon>
        <taxon>Pleosporomycetidae</taxon>
        <taxon>Pleosporales</taxon>
        <taxon>Sporormiaceae</taxon>
        <taxon>Westerdykella</taxon>
    </lineage>
</organism>
<evidence type="ECO:0000313" key="1">
    <source>
        <dbReference type="EMBL" id="KAF2277743.1"/>
    </source>
</evidence>
<sequence length="210" mass="23154">MHILILSLEGFSFSARQLYEHLLPDLLSKAIVHESTSIQDALFYINTRWPTAILVTDGVIASDSEDGRKLLSAVKNITRQGCTTVLAGFFTLSVFGERLTGFLRDNFDLRWEGDNDEPIVRTTALGSSDENLIVTSGLNRRFTPEAYFLRKVPKEQAVYVSIANGHTLAYAAIARIGLGKLGYVGEANFSEEAEALILAMCHLGHDVGFE</sequence>
<gene>
    <name evidence="1" type="ORF">EI97DRAFT_431826</name>
</gene>
<dbReference type="AlphaFoldDB" id="A0A6A6JNN1"/>
<dbReference type="EMBL" id="ML986489">
    <property type="protein sequence ID" value="KAF2277743.1"/>
    <property type="molecule type" value="Genomic_DNA"/>
</dbReference>
<name>A0A6A6JNN1_WESOR</name>
<dbReference type="OrthoDB" id="167809at2759"/>
<dbReference type="RefSeq" id="XP_033655282.1">
    <property type="nucleotide sequence ID" value="XM_033798028.1"/>
</dbReference>
<accession>A0A6A6JNN1</accession>
<proteinExistence type="predicted"/>
<dbReference type="GeneID" id="54551203"/>
<reference evidence="1" key="1">
    <citation type="journal article" date="2020" name="Stud. Mycol.">
        <title>101 Dothideomycetes genomes: a test case for predicting lifestyles and emergence of pathogens.</title>
        <authorList>
            <person name="Haridas S."/>
            <person name="Albert R."/>
            <person name="Binder M."/>
            <person name="Bloem J."/>
            <person name="Labutti K."/>
            <person name="Salamov A."/>
            <person name="Andreopoulos B."/>
            <person name="Baker S."/>
            <person name="Barry K."/>
            <person name="Bills G."/>
            <person name="Bluhm B."/>
            <person name="Cannon C."/>
            <person name="Castanera R."/>
            <person name="Culley D."/>
            <person name="Daum C."/>
            <person name="Ezra D."/>
            <person name="Gonzalez J."/>
            <person name="Henrissat B."/>
            <person name="Kuo A."/>
            <person name="Liang C."/>
            <person name="Lipzen A."/>
            <person name="Lutzoni F."/>
            <person name="Magnuson J."/>
            <person name="Mondo S."/>
            <person name="Nolan M."/>
            <person name="Ohm R."/>
            <person name="Pangilinan J."/>
            <person name="Park H.-J."/>
            <person name="Ramirez L."/>
            <person name="Alfaro M."/>
            <person name="Sun H."/>
            <person name="Tritt A."/>
            <person name="Yoshinaga Y."/>
            <person name="Zwiers L.-H."/>
            <person name="Turgeon B."/>
            <person name="Goodwin S."/>
            <person name="Spatafora J."/>
            <person name="Crous P."/>
            <person name="Grigoriev I."/>
        </authorList>
    </citation>
    <scope>NUCLEOTIDE SEQUENCE</scope>
    <source>
        <strain evidence="1">CBS 379.55</strain>
    </source>
</reference>
<keyword evidence="2" id="KW-1185">Reference proteome</keyword>
<protein>
    <submittedName>
        <fullName evidence="1">Uncharacterized protein</fullName>
    </submittedName>
</protein>